<name>D8RUX8_SELML</name>
<evidence type="ECO:0000256" key="11">
    <source>
        <dbReference type="ARBA" id="ARBA00023173"/>
    </source>
</evidence>
<dbReference type="CDD" id="cd03685">
    <property type="entry name" value="ClC_6_like"/>
    <property type="match status" value="1"/>
</dbReference>
<accession>D8RUX8</accession>
<evidence type="ECO:0000256" key="9">
    <source>
        <dbReference type="ARBA" id="ARBA00023122"/>
    </source>
</evidence>
<dbReference type="Pfam" id="PF00654">
    <property type="entry name" value="Voltage_CLC"/>
    <property type="match status" value="1"/>
</dbReference>
<feature type="transmembrane region" description="Helical" evidence="14">
    <location>
        <begin position="69"/>
        <end position="98"/>
    </location>
</feature>
<dbReference type="GO" id="GO:0022857">
    <property type="term" value="F:transmembrane transporter activity"/>
    <property type="evidence" value="ECO:0000318"/>
    <property type="project" value="GO_Central"/>
</dbReference>
<dbReference type="Gramene" id="EFJ23679">
    <property type="protein sequence ID" value="EFJ23679"/>
    <property type="gene ID" value="SELMODRAFT_442632"/>
</dbReference>
<evidence type="ECO:0000256" key="14">
    <source>
        <dbReference type="RuleBase" id="RU361221"/>
    </source>
</evidence>
<dbReference type="Pfam" id="PF00571">
    <property type="entry name" value="CBS"/>
    <property type="match status" value="1"/>
</dbReference>
<dbReference type="HOGENOM" id="CLU_003181_4_0_1"/>
<dbReference type="PANTHER" id="PTHR11689:SF144">
    <property type="entry name" value="CHLORIDE CHANNEL PROTEIN"/>
    <property type="match status" value="1"/>
</dbReference>
<dbReference type="Proteomes" id="UP000001514">
    <property type="component" value="Unassembled WGS sequence"/>
</dbReference>
<feature type="transmembrane region" description="Helical" evidence="14">
    <location>
        <begin position="450"/>
        <end position="468"/>
    </location>
</feature>
<evidence type="ECO:0000313" key="17">
    <source>
        <dbReference type="Proteomes" id="UP000001514"/>
    </source>
</evidence>
<dbReference type="OrthoDB" id="428525at2759"/>
<dbReference type="FunCoup" id="D8RUX8">
    <property type="interactions" value="3753"/>
</dbReference>
<dbReference type="EMBL" id="GL377591">
    <property type="protein sequence ID" value="EFJ23679.1"/>
    <property type="molecule type" value="Genomic_DNA"/>
</dbReference>
<dbReference type="Gene3D" id="1.10.3080.10">
    <property type="entry name" value="Clc chloride channel"/>
    <property type="match status" value="1"/>
</dbReference>
<feature type="transmembrane region" description="Helical" evidence="14">
    <location>
        <begin position="234"/>
        <end position="258"/>
    </location>
</feature>
<feature type="domain" description="CBS" evidence="15">
    <location>
        <begin position="589"/>
        <end position="653"/>
    </location>
</feature>
<dbReference type="SUPFAM" id="SSF81340">
    <property type="entry name" value="Clc chloride channel"/>
    <property type="match status" value="1"/>
</dbReference>
<dbReference type="PANTHER" id="PTHR11689">
    <property type="entry name" value="CHLORIDE CHANNEL PROTEIN CLC FAMILY MEMBER"/>
    <property type="match status" value="1"/>
</dbReference>
<evidence type="ECO:0000256" key="7">
    <source>
        <dbReference type="ARBA" id="ARBA00022989"/>
    </source>
</evidence>
<evidence type="ECO:0000256" key="5">
    <source>
        <dbReference type="ARBA" id="ARBA00022737"/>
    </source>
</evidence>
<evidence type="ECO:0000259" key="15">
    <source>
        <dbReference type="PROSITE" id="PS51371"/>
    </source>
</evidence>
<keyword evidence="8 14" id="KW-0406">Ion transport</keyword>
<dbReference type="InterPro" id="IPR014743">
    <property type="entry name" value="Cl-channel_core"/>
</dbReference>
<comment type="subcellular location">
    <subcellularLocation>
        <location evidence="1 14">Membrane</location>
        <topology evidence="1 14">Multi-pass membrane protein</topology>
    </subcellularLocation>
</comment>
<dbReference type="InterPro" id="IPR002251">
    <property type="entry name" value="Cl_channel_pln"/>
</dbReference>
<dbReference type="GO" id="GO:0034707">
    <property type="term" value="C:chloride channel complex"/>
    <property type="evidence" value="ECO:0007669"/>
    <property type="project" value="UniProtKB-KW"/>
</dbReference>
<dbReference type="PRINTS" id="PR01120">
    <property type="entry name" value="CLCHANNELPLT"/>
</dbReference>
<comment type="similarity">
    <text evidence="2 14">Belongs to the chloride channel (TC 2.A.49) family.</text>
</comment>
<dbReference type="OMA" id="WKWIRLF"/>
<proteinExistence type="inferred from homology"/>
<evidence type="ECO:0000256" key="2">
    <source>
        <dbReference type="ARBA" id="ARBA00009476"/>
    </source>
</evidence>
<keyword evidence="10 14" id="KW-0472">Membrane</keyword>
<dbReference type="AlphaFoldDB" id="D8RUX8"/>
<dbReference type="eggNOG" id="KOG0474">
    <property type="taxonomic scope" value="Eukaryota"/>
</dbReference>
<gene>
    <name evidence="16" type="ORF">SELMODRAFT_442632</name>
</gene>
<dbReference type="InterPro" id="IPR000644">
    <property type="entry name" value="CBS_dom"/>
</dbReference>
<keyword evidence="4 14" id="KW-0812">Transmembrane</keyword>
<feature type="transmembrane region" description="Helical" evidence="14">
    <location>
        <begin position="316"/>
        <end position="338"/>
    </location>
</feature>
<feature type="transmembrane region" description="Helical" evidence="14">
    <location>
        <begin position="196"/>
        <end position="213"/>
    </location>
</feature>
<keyword evidence="5" id="KW-0677">Repeat</keyword>
<evidence type="ECO:0000256" key="3">
    <source>
        <dbReference type="ARBA" id="ARBA00022448"/>
    </source>
</evidence>
<evidence type="ECO:0000256" key="10">
    <source>
        <dbReference type="ARBA" id="ARBA00023136"/>
    </source>
</evidence>
<reference evidence="16 17" key="1">
    <citation type="journal article" date="2011" name="Science">
        <title>The Selaginella genome identifies genetic changes associated with the evolution of vascular plants.</title>
        <authorList>
            <person name="Banks J.A."/>
            <person name="Nishiyama T."/>
            <person name="Hasebe M."/>
            <person name="Bowman J.L."/>
            <person name="Gribskov M."/>
            <person name="dePamphilis C."/>
            <person name="Albert V.A."/>
            <person name="Aono N."/>
            <person name="Aoyama T."/>
            <person name="Ambrose B.A."/>
            <person name="Ashton N.W."/>
            <person name="Axtell M.J."/>
            <person name="Barker E."/>
            <person name="Barker M.S."/>
            <person name="Bennetzen J.L."/>
            <person name="Bonawitz N.D."/>
            <person name="Chapple C."/>
            <person name="Cheng C."/>
            <person name="Correa L.G."/>
            <person name="Dacre M."/>
            <person name="DeBarry J."/>
            <person name="Dreyer I."/>
            <person name="Elias M."/>
            <person name="Engstrom E.M."/>
            <person name="Estelle M."/>
            <person name="Feng L."/>
            <person name="Finet C."/>
            <person name="Floyd S.K."/>
            <person name="Frommer W.B."/>
            <person name="Fujita T."/>
            <person name="Gramzow L."/>
            <person name="Gutensohn M."/>
            <person name="Harholt J."/>
            <person name="Hattori M."/>
            <person name="Heyl A."/>
            <person name="Hirai T."/>
            <person name="Hiwatashi Y."/>
            <person name="Ishikawa M."/>
            <person name="Iwata M."/>
            <person name="Karol K.G."/>
            <person name="Koehler B."/>
            <person name="Kolukisaoglu U."/>
            <person name="Kubo M."/>
            <person name="Kurata T."/>
            <person name="Lalonde S."/>
            <person name="Li K."/>
            <person name="Li Y."/>
            <person name="Litt A."/>
            <person name="Lyons E."/>
            <person name="Manning G."/>
            <person name="Maruyama T."/>
            <person name="Michael T.P."/>
            <person name="Mikami K."/>
            <person name="Miyazaki S."/>
            <person name="Morinaga S."/>
            <person name="Murata T."/>
            <person name="Mueller-Roeber B."/>
            <person name="Nelson D.R."/>
            <person name="Obara M."/>
            <person name="Oguri Y."/>
            <person name="Olmstead R.G."/>
            <person name="Onodera N."/>
            <person name="Petersen B.L."/>
            <person name="Pils B."/>
            <person name="Prigge M."/>
            <person name="Rensing S.A."/>
            <person name="Riano-Pachon D.M."/>
            <person name="Roberts A.W."/>
            <person name="Sato Y."/>
            <person name="Scheller H.V."/>
            <person name="Schulz B."/>
            <person name="Schulz C."/>
            <person name="Shakirov E.V."/>
            <person name="Shibagaki N."/>
            <person name="Shinohara N."/>
            <person name="Shippen D.E."/>
            <person name="Soerensen I."/>
            <person name="Sotooka R."/>
            <person name="Sugimoto N."/>
            <person name="Sugita M."/>
            <person name="Sumikawa N."/>
            <person name="Tanurdzic M."/>
            <person name="Theissen G."/>
            <person name="Ulvskov P."/>
            <person name="Wakazuki S."/>
            <person name="Weng J.K."/>
            <person name="Willats W.W."/>
            <person name="Wipf D."/>
            <person name="Wolf P.G."/>
            <person name="Yang L."/>
            <person name="Zimmer A.D."/>
            <person name="Zhu Q."/>
            <person name="Mitros T."/>
            <person name="Hellsten U."/>
            <person name="Loque D."/>
            <person name="Otillar R."/>
            <person name="Salamov A."/>
            <person name="Schmutz J."/>
            <person name="Shapiro H."/>
            <person name="Lindquist E."/>
            <person name="Lucas S."/>
            <person name="Rokhsar D."/>
            <person name="Grigoriev I.V."/>
        </authorList>
    </citation>
    <scope>NUCLEOTIDE SEQUENCE [LARGE SCALE GENOMIC DNA]</scope>
</reference>
<keyword evidence="3 14" id="KW-0813">Transport</keyword>
<keyword evidence="17" id="KW-1185">Reference proteome</keyword>
<sequence>MDQEAPTNPDLVAPLLGVSEDDKSKIFDKGVSHLTVFQTPDRLFESLDYEIIENDLFKQDWRARKKEEVFLYIVTKWAFAFLTGFIIGAAALIINFSVENIAGAKWLVASSYMTSGRTMTAFAIFTALNTGLVFLGAAMTVYLAPSAAGSGVPESKAYLNGIDAPRILEPITMVIKLLGSICVVSAGLYLGKEGPLIHIGSCVAYFLGQGGSLRYHMNWRWLRVFKNDRDRRDLVTCGCAGGVAAAFRAPIGGVLFALEEVTSWWRSALLWRAFFTTAVVAVMLQLGKQFCAQGICGLFGEGGLIMFDISHAYGQFGLLDLFPVVILGVLGGILGSVFNKLNTRVTKCYIYWYLRKPPCVKVIHACLMAILTSACCFWLPFLVKCRPCPDLSDIPGYKCPTHGQTGNFKGFNCPAGQYNDLAGLFFATKDDAVRNLFSFKTYREYHYRSILVFFGVSFIFSLITYGIAVPSGLFIPLIINGASLGRLVGMIMTTTTGNKMDEGYFAVLGAAAFLGGTMRMTVSLCVILLELTNNMLMLPMIMLVLLIAKTVGDIFNSAIWEMYVKIKGYPILEAKPEPFMQQLTAKDAVTTSVVSLSPVEQVSTVLMVLRNTTHNAFPVIGESSTTGRKVFLGLVLRSHLLVLLKNKAFHYASSGSAENSKMLQFTDFAKPATGKSLKIEDIDLRPEEELEFINVRHITNGSPYTVLESASLAKAYTLFRDLGLRHLCVVPREPEEEPIIGVLTRHNFLHENLQNLFPYLMPKKQAAGKTILM</sequence>
<dbReference type="PRINTS" id="PR00762">
    <property type="entry name" value="CLCHANNEL"/>
</dbReference>
<organism evidence="17">
    <name type="scientific">Selaginella moellendorffii</name>
    <name type="common">Spikemoss</name>
    <dbReference type="NCBI Taxonomy" id="88036"/>
    <lineage>
        <taxon>Eukaryota</taxon>
        <taxon>Viridiplantae</taxon>
        <taxon>Streptophyta</taxon>
        <taxon>Embryophyta</taxon>
        <taxon>Tracheophyta</taxon>
        <taxon>Lycopodiopsida</taxon>
        <taxon>Selaginellales</taxon>
        <taxon>Selaginellaceae</taxon>
        <taxon>Selaginella</taxon>
    </lineage>
</organism>
<evidence type="ECO:0000256" key="6">
    <source>
        <dbReference type="ARBA" id="ARBA00022882"/>
    </source>
</evidence>
<evidence type="ECO:0000256" key="12">
    <source>
        <dbReference type="ARBA" id="ARBA00023214"/>
    </source>
</evidence>
<dbReference type="InterPro" id="IPR001807">
    <property type="entry name" value="ClC"/>
</dbReference>
<dbReference type="CDD" id="cd04591">
    <property type="entry name" value="CBS_pair_voltage-gated_CLC_euk_bac"/>
    <property type="match status" value="1"/>
</dbReference>
<dbReference type="GO" id="GO:0005247">
    <property type="term" value="F:voltage-gated chloride channel activity"/>
    <property type="evidence" value="ECO:0007669"/>
    <property type="project" value="InterPro"/>
</dbReference>
<keyword evidence="9 13" id="KW-0129">CBS domain</keyword>
<dbReference type="InParanoid" id="D8RUX8"/>
<feature type="transmembrane region" description="Helical" evidence="14">
    <location>
        <begin position="535"/>
        <end position="555"/>
    </location>
</feature>
<dbReference type="InterPro" id="IPR046342">
    <property type="entry name" value="CBS_dom_sf"/>
</dbReference>
<dbReference type="SMART" id="SM00116">
    <property type="entry name" value="CBS"/>
    <property type="match status" value="2"/>
</dbReference>
<feature type="transmembrane region" description="Helical" evidence="14">
    <location>
        <begin position="118"/>
        <end position="145"/>
    </location>
</feature>
<dbReference type="PROSITE" id="PS51371">
    <property type="entry name" value="CBS"/>
    <property type="match status" value="2"/>
</dbReference>
<evidence type="ECO:0000256" key="1">
    <source>
        <dbReference type="ARBA" id="ARBA00004141"/>
    </source>
</evidence>
<keyword evidence="6" id="KW-0407">Ion channel</keyword>
<dbReference type="STRING" id="88036.D8RUX8"/>
<keyword evidence="12 14" id="KW-0868">Chloride</keyword>
<evidence type="ECO:0000256" key="13">
    <source>
        <dbReference type="PROSITE-ProRule" id="PRU00703"/>
    </source>
</evidence>
<dbReference type="SUPFAM" id="SSF54631">
    <property type="entry name" value="CBS-domain pair"/>
    <property type="match status" value="1"/>
</dbReference>
<feature type="domain" description="CBS" evidence="15">
    <location>
        <begin position="698"/>
        <end position="759"/>
    </location>
</feature>
<dbReference type="InterPro" id="IPR051280">
    <property type="entry name" value="Cl-channel/antiporter"/>
</dbReference>
<evidence type="ECO:0000256" key="8">
    <source>
        <dbReference type="ARBA" id="ARBA00023065"/>
    </source>
</evidence>
<comment type="caution">
    <text evidence="14">Lacks conserved residue(s) required for the propagation of feature annotation.</text>
</comment>
<feature type="transmembrane region" description="Helical" evidence="14">
    <location>
        <begin position="504"/>
        <end position="529"/>
    </location>
</feature>
<evidence type="ECO:0000313" key="16">
    <source>
        <dbReference type="EMBL" id="EFJ23679.1"/>
    </source>
</evidence>
<dbReference type="Gene3D" id="3.10.580.10">
    <property type="entry name" value="CBS-domain"/>
    <property type="match status" value="1"/>
</dbReference>
<protein>
    <recommendedName>
        <fullName evidence="14">Chloride channel protein</fullName>
    </recommendedName>
</protein>
<keyword evidence="11" id="KW-0869">Chloride channel</keyword>
<keyword evidence="7 14" id="KW-1133">Transmembrane helix</keyword>
<evidence type="ECO:0000256" key="4">
    <source>
        <dbReference type="ARBA" id="ARBA00022692"/>
    </source>
</evidence>
<feature type="transmembrane region" description="Helical" evidence="14">
    <location>
        <begin position="362"/>
        <end position="383"/>
    </location>
</feature>
<dbReference type="KEGG" id="smo:SELMODRAFT_442632"/>
<keyword evidence="6" id="KW-0851">Voltage-gated channel</keyword>